<name>A0A1I7ZD86_9BILA</name>
<dbReference type="Proteomes" id="UP000095287">
    <property type="component" value="Unplaced"/>
</dbReference>
<sequence length="91" mass="10287">MVADNVDEALTSVNKLLKEANRTVSGLSSAVSYAPHFTYTFFTLLTLMLIACVLFVLFQYYVGRRLYKRHKSNNTRPAAPENGRLVEEARS</sequence>
<evidence type="ECO:0000313" key="3">
    <source>
        <dbReference type="Proteomes" id="UP000095287"/>
    </source>
</evidence>
<evidence type="ECO:0000256" key="1">
    <source>
        <dbReference type="SAM" id="MobiDB-lite"/>
    </source>
</evidence>
<evidence type="ECO:0000313" key="4">
    <source>
        <dbReference type="WBParaSite" id="L893_g25190.t1"/>
    </source>
</evidence>
<keyword evidence="2" id="KW-0472">Membrane</keyword>
<keyword evidence="2" id="KW-0812">Transmembrane</keyword>
<feature type="region of interest" description="Disordered" evidence="1">
    <location>
        <begin position="72"/>
        <end position="91"/>
    </location>
</feature>
<reference evidence="4" key="1">
    <citation type="submission" date="2016-11" db="UniProtKB">
        <authorList>
            <consortium name="WormBaseParasite"/>
        </authorList>
    </citation>
    <scope>IDENTIFICATION</scope>
</reference>
<evidence type="ECO:0000256" key="2">
    <source>
        <dbReference type="SAM" id="Phobius"/>
    </source>
</evidence>
<dbReference type="WBParaSite" id="L893_g25190.t1">
    <property type="protein sequence ID" value="L893_g25190.t1"/>
    <property type="gene ID" value="L893_g25190"/>
</dbReference>
<keyword evidence="3" id="KW-1185">Reference proteome</keyword>
<keyword evidence="2" id="KW-1133">Transmembrane helix</keyword>
<organism evidence="3 4">
    <name type="scientific">Steinernema glaseri</name>
    <dbReference type="NCBI Taxonomy" id="37863"/>
    <lineage>
        <taxon>Eukaryota</taxon>
        <taxon>Metazoa</taxon>
        <taxon>Ecdysozoa</taxon>
        <taxon>Nematoda</taxon>
        <taxon>Chromadorea</taxon>
        <taxon>Rhabditida</taxon>
        <taxon>Tylenchina</taxon>
        <taxon>Panagrolaimomorpha</taxon>
        <taxon>Strongyloidoidea</taxon>
        <taxon>Steinernematidae</taxon>
        <taxon>Steinernema</taxon>
    </lineage>
</organism>
<protein>
    <submittedName>
        <fullName evidence="4">Transmembrane protein</fullName>
    </submittedName>
</protein>
<accession>A0A1I7ZD86</accession>
<dbReference type="AlphaFoldDB" id="A0A1I7ZD86"/>
<feature type="transmembrane region" description="Helical" evidence="2">
    <location>
        <begin position="37"/>
        <end position="62"/>
    </location>
</feature>
<proteinExistence type="predicted"/>